<dbReference type="Proteomes" id="UP000028582">
    <property type="component" value="Unassembled WGS sequence"/>
</dbReference>
<dbReference type="EMBL" id="ANJA01001604">
    <property type="protein sequence ID" value="ETO76043.1"/>
    <property type="molecule type" value="Genomic_DNA"/>
</dbReference>
<comment type="caution">
    <text evidence="1">The sequence shown here is derived from an EMBL/GenBank/DDBJ whole genome shotgun (WGS) entry which is preliminary data.</text>
</comment>
<name>A0A081AAY2_PHYNI</name>
<accession>A0A081AAY2</accession>
<sequence length="66" mass="7602">MNVASANGSHVLRNPRVSTYFPFKNIQKHKITMFHELRPLNGNCVKHSATYEWQLSRIHVGTRANP</sequence>
<reference evidence="1 2" key="1">
    <citation type="submission" date="2013-11" db="EMBL/GenBank/DDBJ databases">
        <title>The Genome Sequence of Phytophthora parasitica P1976.</title>
        <authorList>
            <consortium name="The Broad Institute Genomics Platform"/>
            <person name="Russ C."/>
            <person name="Tyler B."/>
            <person name="Panabieres F."/>
            <person name="Shan W."/>
            <person name="Tripathy S."/>
            <person name="Grunwald N."/>
            <person name="Machado M."/>
            <person name="Johnson C.S."/>
            <person name="Walker B."/>
            <person name="Young S."/>
            <person name="Zeng Q."/>
            <person name="Gargeya S."/>
            <person name="Fitzgerald M."/>
            <person name="Haas B."/>
            <person name="Abouelleil A."/>
            <person name="Allen A.W."/>
            <person name="Alvarado L."/>
            <person name="Arachchi H.M."/>
            <person name="Berlin A.M."/>
            <person name="Chapman S.B."/>
            <person name="Gainer-Dewar J."/>
            <person name="Goldberg J."/>
            <person name="Griggs A."/>
            <person name="Gujja S."/>
            <person name="Hansen M."/>
            <person name="Howarth C."/>
            <person name="Imamovic A."/>
            <person name="Ireland A."/>
            <person name="Larimer J."/>
            <person name="McCowan C."/>
            <person name="Murphy C."/>
            <person name="Pearson M."/>
            <person name="Poon T.W."/>
            <person name="Priest M."/>
            <person name="Roberts A."/>
            <person name="Saif S."/>
            <person name="Shea T."/>
            <person name="Sisk P."/>
            <person name="Sykes S."/>
            <person name="Wortman J."/>
            <person name="Nusbaum C."/>
            <person name="Birren B."/>
        </authorList>
    </citation>
    <scope>NUCLEOTIDE SEQUENCE [LARGE SCALE GENOMIC DNA]</scope>
    <source>
        <strain evidence="1 2">P1976</strain>
    </source>
</reference>
<dbReference type="AlphaFoldDB" id="A0A081AAY2"/>
<gene>
    <name evidence="1" type="ORF">F444_08502</name>
</gene>
<proteinExistence type="predicted"/>
<evidence type="ECO:0000313" key="1">
    <source>
        <dbReference type="EMBL" id="ETO76043.1"/>
    </source>
</evidence>
<organism evidence="1 2">
    <name type="scientific">Phytophthora nicotianae P1976</name>
    <dbReference type="NCBI Taxonomy" id="1317066"/>
    <lineage>
        <taxon>Eukaryota</taxon>
        <taxon>Sar</taxon>
        <taxon>Stramenopiles</taxon>
        <taxon>Oomycota</taxon>
        <taxon>Peronosporomycetes</taxon>
        <taxon>Peronosporales</taxon>
        <taxon>Peronosporaceae</taxon>
        <taxon>Phytophthora</taxon>
    </lineage>
</organism>
<protein>
    <submittedName>
        <fullName evidence="1">Uncharacterized protein</fullName>
    </submittedName>
</protein>
<evidence type="ECO:0000313" key="2">
    <source>
        <dbReference type="Proteomes" id="UP000028582"/>
    </source>
</evidence>